<name>A0ABT5GM78_9MICO</name>
<organism evidence="1 2">
    <name type="scientific">Intrasporangium calvum</name>
    <dbReference type="NCBI Taxonomy" id="53358"/>
    <lineage>
        <taxon>Bacteria</taxon>
        <taxon>Bacillati</taxon>
        <taxon>Actinomycetota</taxon>
        <taxon>Actinomycetes</taxon>
        <taxon>Micrococcales</taxon>
        <taxon>Intrasporangiaceae</taxon>
        <taxon>Intrasporangium</taxon>
    </lineage>
</organism>
<dbReference type="InterPro" id="IPR010394">
    <property type="entry name" value="5-nucleotidase"/>
</dbReference>
<proteinExistence type="predicted"/>
<dbReference type="EMBL" id="JAPFQL010000098">
    <property type="protein sequence ID" value="MDC5698985.1"/>
    <property type="molecule type" value="Genomic_DNA"/>
</dbReference>
<dbReference type="PANTHER" id="PTHR31367">
    <property type="entry name" value="CYTOSOLIC 5'-NUCLEOTIDASE 1 FAMILY MEMBER"/>
    <property type="match status" value="1"/>
</dbReference>
<comment type="caution">
    <text evidence="1">The sequence shown here is derived from an EMBL/GenBank/DDBJ whole genome shotgun (WGS) entry which is preliminary data.</text>
</comment>
<evidence type="ECO:0000313" key="2">
    <source>
        <dbReference type="Proteomes" id="UP001150259"/>
    </source>
</evidence>
<dbReference type="RefSeq" id="WP_272463543.1">
    <property type="nucleotide sequence ID" value="NZ_JAPFQL010000098.1"/>
</dbReference>
<gene>
    <name evidence="1" type="ORF">OO014_17165</name>
</gene>
<dbReference type="Pfam" id="PF06189">
    <property type="entry name" value="5-nucleotidase"/>
    <property type="match status" value="1"/>
</dbReference>
<sequence>MAGPGSDTLVIGVASSALFDLAESHAVFEERGEDAYREFQEENYEVQLQPGIAFPFIKRLLSLNDLRPELALVEVVVLSRNDPETGARVMRSIETHGLPMTRAVFMQGRSPFKFMPAFGMKLFLSGNPQDVAEATSRGYPAGQVVGVPAELAADTSDDVDLRIAFDFDAVLADDSAEQVFDAAGLEGFRSHEVENAAIPLPPGPMKDLLGAVNKIQDLEDAKSAEDGGYKRRLFVSIVTARNAPAHTRAIRTLKSWGLRVNDAFFLGGWEKAAVLRILKPHIFFDDQMAHLAGTQTLVPSVHVPFGVKNRPSAAREASDRRDLDSGP</sequence>
<dbReference type="PANTHER" id="PTHR31367:SF5">
    <property type="entry name" value="CYTOSOLIC 5'-NUCLEOTIDASE 1A"/>
    <property type="match status" value="1"/>
</dbReference>
<evidence type="ECO:0000313" key="1">
    <source>
        <dbReference type="EMBL" id="MDC5698985.1"/>
    </source>
</evidence>
<reference evidence="1 2" key="1">
    <citation type="submission" date="2022-11" db="EMBL/GenBank/DDBJ databases">
        <title>Anaerobic phenanthrene biodegradation by a DNRA strain PheN6.</title>
        <authorList>
            <person name="Zhang Z."/>
        </authorList>
    </citation>
    <scope>NUCLEOTIDE SEQUENCE [LARGE SCALE GENOMIC DNA]</scope>
    <source>
        <strain evidence="1 2">PheN6</strain>
    </source>
</reference>
<accession>A0ABT5GM78</accession>
<protein>
    <submittedName>
        <fullName evidence="1">5'-nucleotidase</fullName>
    </submittedName>
</protein>
<dbReference type="Proteomes" id="UP001150259">
    <property type="component" value="Unassembled WGS sequence"/>
</dbReference>
<keyword evidence="2" id="KW-1185">Reference proteome</keyword>